<dbReference type="PROSITE" id="PS50158">
    <property type="entry name" value="ZF_CCHC"/>
    <property type="match status" value="1"/>
</dbReference>
<sequence length="663" mass="74387">MREEDIKALDQAVAALDSIARHPSEVTYPPALSPPIPGFEVRHGAFCCRKCQHVMRNLHHMKAHCRNRHGWKSSQRRGGGKNRSSTPANALWDVVDYQLFFEGPWEKILAVAADDDDATSSEGTSVHPGGKAAFLESQLGIEEQLDREERIYSDRITQPSKTETIPWIHHLGWDTALCGCLKSECADAVRIPGREEDEELAPTLDGFERLCRSIHKQCFRGNEHFKLSYQCQKELAHLQDTHVDERGEVQLFEPVLDVKTWPNYLAVAKSFLSFWHRVVAGNVVFDFVPGDYNGLDPKSTWVVTGDHRTAWQDVLAAANGDDQNGLEQSLLEFWNAIISCSVGANELESPAVSFFCLNAVSETKRTWKKANELNPKTSAFIWITQLLIFGKAARETTIESDEDRDAAREDKDFKWSALEAALSEVFEETDEVRQAQAQLRITRLRHKTTVPDLISELDSLADQLNWSALKPAVRLALIHSDTSTYEALKENAKRVEALQDLAKGVADGPTNRGQRRSSKRKGGHQKCNRCHRTGHQAKDCYVKSTQEGKPINRISVAGDDAQAKQGPVMVWAMIVKTIEESDLVVMERDLTSPSQGYTSRSYVAALQAGLLPYYNGQAFQQDNAQIHTSRQAIAFLRDQGVGVIDDWPPYSPDPNTIEQIWCI</sequence>
<keyword evidence="1" id="KW-0479">Metal-binding</keyword>
<feature type="region of interest" description="Disordered" evidence="2">
    <location>
        <begin position="67"/>
        <end position="86"/>
    </location>
</feature>
<protein>
    <recommendedName>
        <fullName evidence="3">CCHC-type domain-containing protein</fullName>
    </recommendedName>
</protein>
<accession>A0A6A7C922</accession>
<name>A0A6A7C922_9PEZI</name>
<feature type="domain" description="CCHC-type" evidence="3">
    <location>
        <begin position="526"/>
        <end position="540"/>
    </location>
</feature>
<evidence type="ECO:0000259" key="3">
    <source>
        <dbReference type="PROSITE" id="PS50158"/>
    </source>
</evidence>
<evidence type="ECO:0000256" key="2">
    <source>
        <dbReference type="SAM" id="MobiDB-lite"/>
    </source>
</evidence>
<dbReference type="Pfam" id="PF12013">
    <property type="entry name" value="OrsD"/>
    <property type="match status" value="1"/>
</dbReference>
<feature type="compositionally biased region" description="Basic residues" evidence="2">
    <location>
        <begin position="513"/>
        <end position="530"/>
    </location>
</feature>
<dbReference type="GO" id="GO:0003676">
    <property type="term" value="F:nucleic acid binding"/>
    <property type="evidence" value="ECO:0007669"/>
    <property type="project" value="InterPro"/>
</dbReference>
<dbReference type="GO" id="GO:0008270">
    <property type="term" value="F:zinc ion binding"/>
    <property type="evidence" value="ECO:0007669"/>
    <property type="project" value="UniProtKB-KW"/>
</dbReference>
<evidence type="ECO:0000256" key="1">
    <source>
        <dbReference type="PROSITE-ProRule" id="PRU00047"/>
    </source>
</evidence>
<evidence type="ECO:0000313" key="5">
    <source>
        <dbReference type="Proteomes" id="UP000799421"/>
    </source>
</evidence>
<dbReference type="InterPro" id="IPR022698">
    <property type="entry name" value="OrsD"/>
</dbReference>
<feature type="region of interest" description="Disordered" evidence="2">
    <location>
        <begin position="503"/>
        <end position="530"/>
    </location>
</feature>
<dbReference type="Proteomes" id="UP000799421">
    <property type="component" value="Unassembled WGS sequence"/>
</dbReference>
<reference evidence="4" key="1">
    <citation type="journal article" date="2020" name="Stud. Mycol.">
        <title>101 Dothideomycetes genomes: a test case for predicting lifestyles and emergence of pathogens.</title>
        <authorList>
            <person name="Haridas S."/>
            <person name="Albert R."/>
            <person name="Binder M."/>
            <person name="Bloem J."/>
            <person name="Labutti K."/>
            <person name="Salamov A."/>
            <person name="Andreopoulos B."/>
            <person name="Baker S."/>
            <person name="Barry K."/>
            <person name="Bills G."/>
            <person name="Bluhm B."/>
            <person name="Cannon C."/>
            <person name="Castanera R."/>
            <person name="Culley D."/>
            <person name="Daum C."/>
            <person name="Ezra D."/>
            <person name="Gonzalez J."/>
            <person name="Henrissat B."/>
            <person name="Kuo A."/>
            <person name="Liang C."/>
            <person name="Lipzen A."/>
            <person name="Lutzoni F."/>
            <person name="Magnuson J."/>
            <person name="Mondo S."/>
            <person name="Nolan M."/>
            <person name="Ohm R."/>
            <person name="Pangilinan J."/>
            <person name="Park H.-J."/>
            <person name="Ramirez L."/>
            <person name="Alfaro M."/>
            <person name="Sun H."/>
            <person name="Tritt A."/>
            <person name="Yoshinaga Y."/>
            <person name="Zwiers L.-H."/>
            <person name="Turgeon B."/>
            <person name="Goodwin S."/>
            <person name="Spatafora J."/>
            <person name="Crous P."/>
            <person name="Grigoriev I."/>
        </authorList>
    </citation>
    <scope>NUCLEOTIDE SEQUENCE</scope>
    <source>
        <strain evidence="4">CBS 480.64</strain>
    </source>
</reference>
<dbReference type="InterPro" id="IPR013087">
    <property type="entry name" value="Znf_C2H2_type"/>
</dbReference>
<organism evidence="4 5">
    <name type="scientific">Piedraia hortae CBS 480.64</name>
    <dbReference type="NCBI Taxonomy" id="1314780"/>
    <lineage>
        <taxon>Eukaryota</taxon>
        <taxon>Fungi</taxon>
        <taxon>Dikarya</taxon>
        <taxon>Ascomycota</taxon>
        <taxon>Pezizomycotina</taxon>
        <taxon>Dothideomycetes</taxon>
        <taxon>Dothideomycetidae</taxon>
        <taxon>Capnodiales</taxon>
        <taxon>Piedraiaceae</taxon>
        <taxon>Piedraia</taxon>
    </lineage>
</organism>
<evidence type="ECO:0000313" key="4">
    <source>
        <dbReference type="EMBL" id="KAF2863128.1"/>
    </source>
</evidence>
<dbReference type="InterPro" id="IPR036397">
    <property type="entry name" value="RNaseH_sf"/>
</dbReference>
<feature type="compositionally biased region" description="Basic residues" evidence="2">
    <location>
        <begin position="67"/>
        <end position="80"/>
    </location>
</feature>
<keyword evidence="5" id="KW-1185">Reference proteome</keyword>
<dbReference type="PROSITE" id="PS00028">
    <property type="entry name" value="ZINC_FINGER_C2H2_1"/>
    <property type="match status" value="1"/>
</dbReference>
<keyword evidence="1" id="KW-0863">Zinc-finger</keyword>
<keyword evidence="1" id="KW-0862">Zinc</keyword>
<dbReference type="AlphaFoldDB" id="A0A6A7C922"/>
<proteinExistence type="predicted"/>
<dbReference type="Gene3D" id="3.30.420.10">
    <property type="entry name" value="Ribonuclease H-like superfamily/Ribonuclease H"/>
    <property type="match status" value="1"/>
</dbReference>
<dbReference type="EMBL" id="MU005962">
    <property type="protein sequence ID" value="KAF2863128.1"/>
    <property type="molecule type" value="Genomic_DNA"/>
</dbReference>
<dbReference type="InterPro" id="IPR001878">
    <property type="entry name" value="Znf_CCHC"/>
</dbReference>
<dbReference type="OrthoDB" id="2608216at2759"/>
<gene>
    <name evidence="4" type="ORF">K470DRAFT_262261</name>
</gene>